<evidence type="ECO:0000256" key="12">
    <source>
        <dbReference type="RuleBase" id="RU004070"/>
    </source>
</evidence>
<evidence type="ECO:0000256" key="4">
    <source>
        <dbReference type="ARBA" id="ARBA00022741"/>
    </source>
</evidence>
<protein>
    <recommendedName>
        <fullName evidence="13">DNA replication licensing factor MCM6</fullName>
        <ecNumber evidence="13">3.6.4.12</ecNumber>
    </recommendedName>
</protein>
<keyword evidence="9" id="KW-0539">Nucleus</keyword>
<dbReference type="InterPro" id="IPR008049">
    <property type="entry name" value="MCM6"/>
</dbReference>
<keyword evidence="8 12" id="KW-0238">DNA-binding</keyword>
<dbReference type="InterPro" id="IPR041024">
    <property type="entry name" value="Mcm6_C"/>
</dbReference>
<evidence type="ECO:0000256" key="9">
    <source>
        <dbReference type="ARBA" id="ARBA00023242"/>
    </source>
</evidence>
<dbReference type="PANTHER" id="PTHR11630">
    <property type="entry name" value="DNA REPLICATION LICENSING FACTOR MCM FAMILY MEMBER"/>
    <property type="match status" value="1"/>
</dbReference>
<keyword evidence="3 13" id="KW-0235">DNA replication</keyword>
<comment type="subcellular location">
    <subcellularLocation>
        <location evidence="1 13">Nucleus</location>
    </subcellularLocation>
</comment>
<feature type="compositionally biased region" description="Acidic residues" evidence="14">
    <location>
        <begin position="720"/>
        <end position="731"/>
    </location>
</feature>
<feature type="compositionally biased region" description="Basic and acidic residues" evidence="14">
    <location>
        <begin position="861"/>
        <end position="893"/>
    </location>
</feature>
<dbReference type="Pfam" id="PF00493">
    <property type="entry name" value="MCM"/>
    <property type="match status" value="1"/>
</dbReference>
<evidence type="ECO:0000256" key="3">
    <source>
        <dbReference type="ARBA" id="ARBA00022705"/>
    </source>
</evidence>
<dbReference type="Pfam" id="PF17855">
    <property type="entry name" value="MCM_lid"/>
    <property type="match status" value="1"/>
</dbReference>
<evidence type="ECO:0000256" key="10">
    <source>
        <dbReference type="ARBA" id="ARBA00023306"/>
    </source>
</evidence>
<keyword evidence="10 13" id="KW-0131">Cell cycle</keyword>
<sequence>MSLIEGASPLRRDQPLPSSPPPSSSPQIEHVEPRPPPPRRRGPQKGPAPLLVEDEQFRNVLKEFEVFLNEFSSYAPGDVLEETQSRYDYVHQASLMSENEFLTLNIDYHDVEGFNQVLASVIVEEYHRFEPALEIGLQNMIRHHFPAFAREDEQLFDQDRHFYVSFFNLPEIGKIRDLKTHRIGQLMSVNGTVTRSTEVRPELRYGTFKCLECNAIVANVEQQFRYTEPTVCREQYCTNKRNWQIDISRSRFVDWQRVRLQENSGEIPAGSMPRHLEVILRHDQVEKAKPGDQCVFTGCLIVVPDVAQLTGDTQSVRSDRSRVNPNYQGVVGLKDLGVRSLNYKLVFLACHVQLSHIAYGQANIRGDSDQEVLESMTENEKDEILMMKDSKLLYQRVAESLCPTVFGHPEIKRGILLMLLGGVHKETEEGIKLRGDINICIVGDPSTAKSQFLKYVCSFVPRSVFTSGKASTAAGLTASVVKDPETGEFGIEAGALMLADNGICCIDEFDKMEPRDQAAIHEAMEQQTITITKAGINATLNARTSILAAANPVFGRYDRSRPLKYNIDISAPIMSRFDLFFIVTDECDEFLDYNIARHIVAIHQQKDAAINPDFSMEQLRRYIRFARAIKPQFTEESFRRAVKHYKDVRAADAGGSRSAYRITVRQLESMIRLSEALARLHLNTEVIPAYVDEAARLLKKSIIPVQSEDIDLDANANADVGEDESNEEETETTQQSSSAMDTTTPEEETTKKAKIHVTFQEYQRTALAFVHHIRQLEGKHEGIYKIREGDLLDWYMKERHESGHVITEEDAELLLKTARFIIRRLIDVDNVLITMDEAPEGADSSDDRMLAVHPNYDPDNSEPRERLEEPADKKAAREEAIAQAKRDRLESARQKRQQQQPQPGAKAKKTRKKRSRSEKTSSQPSSQSSVAESASDKENRSSVSSQRSPQPSRKAKKKRADPTVEAEQEIGDESAVEEGSDYPDE</sequence>
<dbReference type="Gene3D" id="2.20.28.10">
    <property type="match status" value="1"/>
</dbReference>
<dbReference type="PANTHER" id="PTHR11630:SF43">
    <property type="entry name" value="DNA REPLICATION LICENSING FACTOR MCM6"/>
    <property type="match status" value="1"/>
</dbReference>
<dbReference type="GO" id="GO:0005634">
    <property type="term" value="C:nucleus"/>
    <property type="evidence" value="ECO:0007669"/>
    <property type="project" value="UniProtKB-SubCell"/>
</dbReference>
<dbReference type="PRINTS" id="PR01657">
    <property type="entry name" value="MCMFAMILY"/>
</dbReference>
<evidence type="ECO:0000313" key="16">
    <source>
        <dbReference type="EMBL" id="LAC24551.1"/>
    </source>
</evidence>
<dbReference type="Pfam" id="PF18263">
    <property type="entry name" value="WHD_MCM6"/>
    <property type="match status" value="1"/>
</dbReference>
<comment type="catalytic activity">
    <reaction evidence="11">
        <text>ATP + H2O = ADP + phosphate + H(+)</text>
        <dbReference type="Rhea" id="RHEA:13065"/>
        <dbReference type="ChEBI" id="CHEBI:15377"/>
        <dbReference type="ChEBI" id="CHEBI:15378"/>
        <dbReference type="ChEBI" id="CHEBI:30616"/>
        <dbReference type="ChEBI" id="CHEBI:43474"/>
        <dbReference type="ChEBI" id="CHEBI:456216"/>
        <dbReference type="EC" id="3.6.4.12"/>
    </reaction>
    <physiologicalReaction direction="left-to-right" evidence="11">
        <dbReference type="Rhea" id="RHEA:13066"/>
    </physiologicalReaction>
</comment>
<feature type="compositionally biased region" description="Low complexity" evidence="14">
    <location>
        <begin position="920"/>
        <end position="933"/>
    </location>
</feature>
<keyword evidence="6 13" id="KW-0347">Helicase</keyword>
<evidence type="ECO:0000256" key="1">
    <source>
        <dbReference type="ARBA" id="ARBA00004123"/>
    </source>
</evidence>
<dbReference type="SMART" id="SM00350">
    <property type="entry name" value="MCM"/>
    <property type="match status" value="1"/>
</dbReference>
<dbReference type="EMBL" id="IACT01005393">
    <property type="protein sequence ID" value="LAC24551.1"/>
    <property type="molecule type" value="mRNA"/>
</dbReference>
<dbReference type="FunFam" id="2.20.28.10:FF:000003">
    <property type="entry name" value="DNA helicase"/>
    <property type="match status" value="1"/>
</dbReference>
<dbReference type="InterPro" id="IPR041562">
    <property type="entry name" value="MCM_lid"/>
</dbReference>
<feature type="compositionally biased region" description="Low complexity" evidence="14">
    <location>
        <begin position="941"/>
        <end position="952"/>
    </location>
</feature>
<dbReference type="AlphaFoldDB" id="A0A6A7G1A9"/>
<evidence type="ECO:0000256" key="11">
    <source>
        <dbReference type="ARBA" id="ARBA00048432"/>
    </source>
</evidence>
<comment type="function">
    <text evidence="13">Acts as component of the MCM2-7 complex (MCM complex) which is the replicative helicase essential for 'once per cell cycle' DNA replication initiation and elongation in eukaryotic cells. The active ATPase sites in the MCM2-7 ring are formed through the interaction surfaces of two neighboring subunits such that a critical structure of a conserved arginine finger motif is provided in trans relative to the ATP-binding site of the Walker A box of the adjacent subunit. The six ATPase active sites, however, are likely to contribute differentially to the complex helicase activity.</text>
</comment>
<feature type="compositionally biased region" description="Acidic residues" evidence="14">
    <location>
        <begin position="964"/>
        <end position="985"/>
    </location>
</feature>
<evidence type="ECO:0000256" key="14">
    <source>
        <dbReference type="SAM" id="MobiDB-lite"/>
    </source>
</evidence>
<evidence type="ECO:0000256" key="13">
    <source>
        <dbReference type="RuleBase" id="RU368064"/>
    </source>
</evidence>
<evidence type="ECO:0000256" key="2">
    <source>
        <dbReference type="ARBA" id="ARBA00008010"/>
    </source>
</evidence>
<dbReference type="PRINTS" id="PR01662">
    <property type="entry name" value="MCMPROTEIN6"/>
</dbReference>
<dbReference type="Pfam" id="PF14551">
    <property type="entry name" value="MCM_N"/>
    <property type="match status" value="1"/>
</dbReference>
<evidence type="ECO:0000256" key="8">
    <source>
        <dbReference type="ARBA" id="ARBA00023125"/>
    </source>
</evidence>
<feature type="region of interest" description="Disordered" evidence="14">
    <location>
        <begin position="719"/>
        <end position="752"/>
    </location>
</feature>
<evidence type="ECO:0000256" key="7">
    <source>
        <dbReference type="ARBA" id="ARBA00022840"/>
    </source>
</evidence>
<keyword evidence="5 13" id="KW-0378">Hydrolase</keyword>
<keyword evidence="4 12" id="KW-0547">Nucleotide-binding</keyword>
<accession>A0A6A7G1A9</accession>
<dbReference type="SUPFAM" id="SSF50249">
    <property type="entry name" value="Nucleic acid-binding proteins"/>
    <property type="match status" value="1"/>
</dbReference>
<dbReference type="Gene3D" id="2.40.50.140">
    <property type="entry name" value="Nucleic acid-binding proteins"/>
    <property type="match status" value="1"/>
</dbReference>
<dbReference type="Gene3D" id="1.20.58.870">
    <property type="match status" value="1"/>
</dbReference>
<dbReference type="InterPro" id="IPR027417">
    <property type="entry name" value="P-loop_NTPase"/>
</dbReference>
<dbReference type="Gene3D" id="3.40.50.300">
    <property type="entry name" value="P-loop containing nucleotide triphosphate hydrolases"/>
    <property type="match status" value="1"/>
</dbReference>
<keyword evidence="7 12" id="KW-0067">ATP-binding</keyword>
<feature type="compositionally biased region" description="Basic residues" evidence="14">
    <location>
        <begin position="906"/>
        <end position="916"/>
    </location>
</feature>
<dbReference type="InterPro" id="IPR012340">
    <property type="entry name" value="NA-bd_OB-fold"/>
</dbReference>
<dbReference type="GO" id="GO:0042555">
    <property type="term" value="C:MCM complex"/>
    <property type="evidence" value="ECO:0007669"/>
    <property type="project" value="UniProtKB-UniRule"/>
</dbReference>
<dbReference type="GO" id="GO:0000727">
    <property type="term" value="P:double-strand break repair via break-induced replication"/>
    <property type="evidence" value="ECO:0007669"/>
    <property type="project" value="TreeGrafter"/>
</dbReference>
<dbReference type="PROSITE" id="PS50051">
    <property type="entry name" value="MCM_2"/>
    <property type="match status" value="1"/>
</dbReference>
<proteinExistence type="evidence at transcript level"/>
<dbReference type="Pfam" id="PF17207">
    <property type="entry name" value="MCM_OB"/>
    <property type="match status" value="1"/>
</dbReference>
<dbReference type="PROSITE" id="PS00847">
    <property type="entry name" value="MCM_1"/>
    <property type="match status" value="1"/>
</dbReference>
<dbReference type="SUPFAM" id="SSF52540">
    <property type="entry name" value="P-loop containing nucleoside triphosphate hydrolases"/>
    <property type="match status" value="1"/>
</dbReference>
<dbReference type="FunFam" id="3.40.50.300:FF:000115">
    <property type="entry name" value="DNA helicase"/>
    <property type="match status" value="1"/>
</dbReference>
<evidence type="ECO:0000259" key="15">
    <source>
        <dbReference type="PROSITE" id="PS50051"/>
    </source>
</evidence>
<dbReference type="InterPro" id="IPR027925">
    <property type="entry name" value="MCM_N"/>
</dbReference>
<organism evidence="16">
    <name type="scientific">Hirondellea gigas</name>
    <dbReference type="NCBI Taxonomy" id="1518452"/>
    <lineage>
        <taxon>Eukaryota</taxon>
        <taxon>Metazoa</taxon>
        <taxon>Ecdysozoa</taxon>
        <taxon>Arthropoda</taxon>
        <taxon>Crustacea</taxon>
        <taxon>Multicrustacea</taxon>
        <taxon>Malacostraca</taxon>
        <taxon>Eumalacostraca</taxon>
        <taxon>Peracarida</taxon>
        <taxon>Amphipoda</taxon>
        <taxon>Amphilochidea</taxon>
        <taxon>Lysianassida</taxon>
        <taxon>Lysianassidira</taxon>
        <taxon>Lysianassoidea</taxon>
        <taxon>Lysianassidae</taxon>
        <taxon>Hirondellea</taxon>
    </lineage>
</organism>
<feature type="region of interest" description="Disordered" evidence="14">
    <location>
        <begin position="839"/>
        <end position="985"/>
    </location>
</feature>
<dbReference type="CDD" id="cd17757">
    <property type="entry name" value="MCM6"/>
    <property type="match status" value="1"/>
</dbReference>
<dbReference type="InterPro" id="IPR001208">
    <property type="entry name" value="MCM_dom"/>
</dbReference>
<dbReference type="InterPro" id="IPR018525">
    <property type="entry name" value="MCM_CS"/>
</dbReference>
<dbReference type="GO" id="GO:0003697">
    <property type="term" value="F:single-stranded DNA binding"/>
    <property type="evidence" value="ECO:0007669"/>
    <property type="project" value="TreeGrafter"/>
</dbReference>
<dbReference type="InterPro" id="IPR031327">
    <property type="entry name" value="MCM"/>
</dbReference>
<dbReference type="GO" id="GO:1902969">
    <property type="term" value="P:mitotic DNA replication"/>
    <property type="evidence" value="ECO:0007669"/>
    <property type="project" value="TreeGrafter"/>
</dbReference>
<comment type="similarity">
    <text evidence="2 12">Belongs to the MCM family.</text>
</comment>
<dbReference type="GO" id="GO:0005524">
    <property type="term" value="F:ATP binding"/>
    <property type="evidence" value="ECO:0007669"/>
    <property type="project" value="UniProtKB-UniRule"/>
</dbReference>
<dbReference type="Gene3D" id="3.30.1640.10">
    <property type="entry name" value="mini-chromosome maintenance (MCM) complex, chain A, domain 1"/>
    <property type="match status" value="1"/>
</dbReference>
<dbReference type="InterPro" id="IPR033762">
    <property type="entry name" value="MCM_OB"/>
</dbReference>
<name>A0A6A7G1A9_9CRUS</name>
<evidence type="ECO:0000256" key="6">
    <source>
        <dbReference type="ARBA" id="ARBA00022806"/>
    </source>
</evidence>
<evidence type="ECO:0000256" key="5">
    <source>
        <dbReference type="ARBA" id="ARBA00022801"/>
    </source>
</evidence>
<dbReference type="GO" id="GO:0006270">
    <property type="term" value="P:DNA replication initiation"/>
    <property type="evidence" value="ECO:0007669"/>
    <property type="project" value="UniProtKB-UniRule"/>
</dbReference>
<dbReference type="EC" id="3.6.4.12" evidence="13"/>
<dbReference type="GO" id="GO:0016787">
    <property type="term" value="F:hydrolase activity"/>
    <property type="evidence" value="ECO:0007669"/>
    <property type="project" value="UniProtKB-KW"/>
</dbReference>
<dbReference type="GO" id="GO:1990518">
    <property type="term" value="F:single-stranded 3'-5' DNA helicase activity"/>
    <property type="evidence" value="ECO:0007669"/>
    <property type="project" value="TreeGrafter"/>
</dbReference>
<feature type="region of interest" description="Disordered" evidence="14">
    <location>
        <begin position="1"/>
        <end position="50"/>
    </location>
</feature>
<reference evidence="16" key="1">
    <citation type="submission" date="2017-11" db="EMBL/GenBank/DDBJ databases">
        <title>The sensing device of the deep-sea amphipod.</title>
        <authorList>
            <person name="Kobayashi H."/>
            <person name="Nagahama T."/>
            <person name="Arai W."/>
            <person name="Sasagawa Y."/>
            <person name="Umeda M."/>
            <person name="Hayashi T."/>
            <person name="Nikaido I."/>
            <person name="Watanabe H."/>
            <person name="Oguri K."/>
            <person name="Kitazato H."/>
            <person name="Fujioka K."/>
            <person name="Kido Y."/>
            <person name="Takami H."/>
        </authorList>
    </citation>
    <scope>NUCLEOTIDE SEQUENCE</scope>
    <source>
        <tissue evidence="16">Whole body</tissue>
    </source>
</reference>
<comment type="subunit">
    <text evidence="13">Component of the MCM2-7 complex.</text>
</comment>
<feature type="domain" description="MCM C-terminal AAA(+) ATPase" evidence="15">
    <location>
        <begin position="393"/>
        <end position="599"/>
    </location>
</feature>